<sequence>MKLVWVPCPDASPGTGPFQLHADSLKRAYQLIKSANLGKSEFDPTESFSPDLFVLCAEQALKEEFENCVTQYMKAISFAKGEPRYYFLVYNASVLYWQMVRPFLRPGYRHYLVPSLAQMVSALSQTEEEDKEWQAELMLELLECYLQAGESGEAAKFCATAAPFIKAHVPQKYRQIFALMVQHELMDEPQLKEERRSSISLSVTFHINMLKAKLDQNDLPEDVNKILKDTYTLLSQYHHQRLPSVREEKMILLFELAHLSLTLKCWEIASDCLSDLKKMDSKDPARLIEVECLEYELEAVRLENKIKTYTREAVEAQLDVVRRLDVTLQRAVRLGEPRLVHTVCATQWNACLPLLQYNLRHHLRKPLTSIADALEKADSLTAHQWSLRPPGVRRALLFVPHVGPGSKAGGKQGQQAGAGRPAAPPAMTPSARSLAAQLRCQVHVELAHIEEDADRLEPAMEHLRKAALLDGLGVYQDKIRRALNRLQLCTTLYQAPVRDEDRATTAIEQAKKAMPKDSVRKKRALLVNAGLALAPDTFQIVLDSENEAKVSIGKTRGRFTYLFAKARHHTLSVDKAVGHLRRLGGQNDKERIHIWAELAKVARKQSVWDVCRAASRFCLLYDSVKVKKLAKSKRGKRKKGWDGLGQDSWGHSEATLQKQVSPTLLRKFAEVGFISAEATVHLLQSEGVQLNDQPTPPEDVSQHPTGYIPECPEDNAEWIMYRSWVEGLSQYAMNCWLRSADIGQEIQEPWIVQNAVVYVLNHNHHLIKAGRQRELLDALYHLLGIMKAVGHSGDPLLLVALCSALARGLIIRWIPALVPEKARKQARSNPLHTPLDPEAASEVRAAVEICEFALNLTNGTEPEEVVPVSARQQLIATWVKGKQLLQQQIGPRLGTEEQSTNEDINCMTRVLVALEMYSCSGLGLMDFTVPPLAQLVKMASECTWSDLLVDLQTLMRLTHFTYMARDHEATMACSQKAIQMGIKYLRTFNPVEVQLLAEMLSSVACVQGRSIMENLKGRKQLRLAAAKAFIESARFAGIAGSSALVMLAARHFWNAWLPLLSSAGSRKKCKSATQRLISIINKTEARKQEKGGTLLLHQWPTADFQSGGMTEGSFLPGTEDDLSLRAAFYGLLFHSHADQGDWEGGLKVLDEAMQVLPRTAHRLLIFKHMVIVKAKLGQSFLMEIQKFRDQSEEYLAHMWQRLALNSKSVHGELTCYHNAIQALQKPESQWQKVDYIMEFSEWLYYRQFPLEDVVFHLKWAIDILLRMHPVGRVPEPAGVGAAGAEDADEQVSTLGAVEGPGDPGPPSLQELQSVRQLETLARAYTLLALVVSPGSAGHQDYCLQAYAFLHRIWQVSFSTAGKSSSESRISGVASSHLLLPKKEKEKSRDRDKDKIRDKERDKDKGRDPKQFQGPAPGKCLEDLPSSLEEWASYACPEEVISVFRQDQSDFTINSSTIQKPTHSLYYLDRLVEALQKMSLHELAVPALQLGALIAASVVESKSLKDLYHLRLALACSELRLREAATYHEEVVGQAYICDVEQASCRKEIALKKEKNKEPLLEESLPTLTEPPASAPQAEMKPLVAQDKILKVNEETGKGLDGTSFPLLWTLKAEVLLEMELYQPARLLLSEAYLAFQELGDPLTQARCLHLLAQLANKEKKHGQAQRMVEQAQRLGGSEEFWYQSTLTLADTLLSAEGERRETLVCKLFQKLINTFNALKKERPNRMPILEFLTTDLEARCVNLQIKAVQEQLDRDPLQNLFLTLEIDGRLLEVEEKFVSIGRKEKCMDIQLERARLKRLCALNEKYEEQRTACYLEAYDLAQRAVAGAVDLFLSVQSLLSLHDLQNVSSPLMRRLRHLRLSLVEGCLDTLQLIWEDARKRRLEQSSTDKLLSDFLQSPSDYTAVGLKWFSLQHSLAHEVLAQLGSLQSLSADCEEPHPHLLGLAGKTLHLLAENWDLLLPACYWEESLWGAAELSSLRGLEINQEDLEHEGPYSELPSFRGAPEEQRKGWDQRRRVVLAQQYLAQASEVLLQCLHGALGSNLLDVAAAASLEMVECAGILEPATACQFLALSQSCSASERMRDVLVAATANTSSSQLAALLQLQDRLRHQERTSTNLCASVEQRLATISKAWQNLWVTEQHFNLLNDVPPTARIVFLHHSRDRTHLYGASYDKPKSIPAAKGRILQTGGSCRVARVAVSPADFSHLLARVQQFREQAQAEAYSRDMALSTGLESEGAHPMGEDRALPRFEAVLKSMEQYLQPLFPLLSCPPEPRAPIPMVVADSGKTKGKDKERKASLSQVQPEVADDVILIADRHLLELPLEGLSVFDDVLVSSLSREFSLQMLCNRLRREEPDVTGEERKGKMDLQAEWEQLLGSCTGFFFYGMENFLSHILVERLAAMNLEGETSEAPVSAKPTGTRHSELLLSLEEPVETAILLSLVGVGSIVASQWPTVLQDNAMRARVLWENESVHAWKDRPAALRPQLQGSERLPITLNTVLYGLPHQAIV</sequence>
<name>A0ACB9U423_9CETA</name>
<gene>
    <name evidence="1" type="ORF">MJG53_018463</name>
</gene>
<dbReference type="Proteomes" id="UP001057279">
    <property type="component" value="Linkage Group LG24"/>
</dbReference>
<proteinExistence type="predicted"/>
<protein>
    <submittedName>
        <fullName evidence="1">Uncharacterized protein</fullName>
    </submittedName>
</protein>
<comment type="caution">
    <text evidence="1">The sequence shown here is derived from an EMBL/GenBank/DDBJ whole genome shotgun (WGS) entry which is preliminary data.</text>
</comment>
<keyword evidence="2" id="KW-1185">Reference proteome</keyword>
<evidence type="ECO:0000313" key="1">
    <source>
        <dbReference type="EMBL" id="KAI4557710.1"/>
    </source>
</evidence>
<accession>A0ACB9U423</accession>
<evidence type="ECO:0000313" key="2">
    <source>
        <dbReference type="Proteomes" id="UP001057279"/>
    </source>
</evidence>
<organism evidence="1 2">
    <name type="scientific">Ovis ammon polii x Ovis aries</name>
    <dbReference type="NCBI Taxonomy" id="2918886"/>
    <lineage>
        <taxon>Eukaryota</taxon>
        <taxon>Metazoa</taxon>
        <taxon>Chordata</taxon>
        <taxon>Craniata</taxon>
        <taxon>Vertebrata</taxon>
        <taxon>Euteleostomi</taxon>
        <taxon>Mammalia</taxon>
        <taxon>Eutheria</taxon>
        <taxon>Laurasiatheria</taxon>
        <taxon>Artiodactyla</taxon>
        <taxon>Ruminantia</taxon>
        <taxon>Pecora</taxon>
        <taxon>Bovidae</taxon>
        <taxon>Caprinae</taxon>
        <taxon>Ovis</taxon>
    </lineage>
</organism>
<dbReference type="EMBL" id="CM043049">
    <property type="protein sequence ID" value="KAI4557710.1"/>
    <property type="molecule type" value="Genomic_DNA"/>
</dbReference>
<reference evidence="1" key="1">
    <citation type="submission" date="2022-03" db="EMBL/GenBank/DDBJ databases">
        <title>Genomic analyses of argali, domestic sheep and their hybrids provide insights into chromosomal evolution, heterosis and genetic basis of agronomic traits.</title>
        <authorList>
            <person name="Li M."/>
        </authorList>
    </citation>
    <scope>NUCLEOTIDE SEQUENCE</scope>
    <source>
        <strain evidence="1">F1 hybrid</strain>
    </source>
</reference>